<dbReference type="SUPFAM" id="SSF49777">
    <property type="entry name" value="PEBP-like"/>
    <property type="match status" value="1"/>
</dbReference>
<evidence type="ECO:0000313" key="1">
    <source>
        <dbReference type="EMBL" id="AND78815.1"/>
    </source>
</evidence>
<sequence length="171" mass="19236">MAVERLLFSCAGIKEGGEFPIIYTGRGENRSPEFHLKNLDPQAETLALTLEDLDHPLKKEFTHWLIWNIPARAFIPSGIPKGKTVAELGHAKQGLAYGWHCYAGPKPPFGQTHRYRFTLYSLNRSLDLSPYTRKSVFLKAAAPYILQKGELTASFGSKRESEKQWVPSFSG</sequence>
<reference evidence="1 2" key="1">
    <citation type="journal article" date="2016" name="Int. J. Syst. Evol. Microbiol.">
        <title>Streptococcuspantholopis sp. nov., isolated from faeces of the Tibetan antelope (Pantholops hodgsonii).</title>
        <authorList>
            <person name="Bai X."/>
            <person name="Xiong Y."/>
            <person name="Lu S."/>
            <person name="Jin D."/>
            <person name="Lai X."/>
            <person name="Yang J."/>
            <person name="Niu L."/>
            <person name="Hu S."/>
            <person name="Meng X."/>
            <person name="Pu J."/>
            <person name="Ye C."/>
            <person name="Xu J."/>
        </authorList>
    </citation>
    <scope>NUCLEOTIDE SEQUENCE [LARGE SCALE GENOMIC DNA]</scope>
    <source>
        <strain evidence="1 2">TA 26</strain>
    </source>
</reference>
<gene>
    <name evidence="1" type="ORF">A0O21_01610</name>
</gene>
<proteinExistence type="predicted"/>
<protein>
    <submittedName>
        <fullName evidence="1">Raf-like protein</fullName>
    </submittedName>
</protein>
<dbReference type="STRING" id="1811193.A0O21_01610"/>
<dbReference type="Gene3D" id="3.90.280.10">
    <property type="entry name" value="PEBP-like"/>
    <property type="match status" value="1"/>
</dbReference>
<dbReference type="InterPro" id="IPR005247">
    <property type="entry name" value="YbhB_YbcL/LppC-like"/>
</dbReference>
<dbReference type="CDD" id="cd00865">
    <property type="entry name" value="PEBP_bact_arch"/>
    <property type="match status" value="1"/>
</dbReference>
<dbReference type="InterPro" id="IPR036610">
    <property type="entry name" value="PEBP-like_sf"/>
</dbReference>
<accession>A0A172Q5W0</accession>
<dbReference type="InterPro" id="IPR008914">
    <property type="entry name" value="PEBP"/>
</dbReference>
<dbReference type="RefSeq" id="WP_067060390.1">
    <property type="nucleotide sequence ID" value="NZ_CP014699.1"/>
</dbReference>
<dbReference type="KEGG" id="spat:A0O21_01610"/>
<dbReference type="NCBIfam" id="TIGR00481">
    <property type="entry name" value="YbhB/YbcL family Raf kinase inhibitor-like protein"/>
    <property type="match status" value="1"/>
</dbReference>
<dbReference type="Pfam" id="PF01161">
    <property type="entry name" value="PBP"/>
    <property type="match status" value="1"/>
</dbReference>
<name>A0A172Q5W0_9STRE</name>
<dbReference type="AlphaFoldDB" id="A0A172Q5W0"/>
<organism evidence="1 2">
    <name type="scientific">Streptococcus pantholopis</name>
    <dbReference type="NCBI Taxonomy" id="1811193"/>
    <lineage>
        <taxon>Bacteria</taxon>
        <taxon>Bacillati</taxon>
        <taxon>Bacillota</taxon>
        <taxon>Bacilli</taxon>
        <taxon>Lactobacillales</taxon>
        <taxon>Streptococcaceae</taxon>
        <taxon>Streptococcus</taxon>
    </lineage>
</organism>
<dbReference type="EMBL" id="CP014699">
    <property type="protein sequence ID" value="AND78815.1"/>
    <property type="molecule type" value="Genomic_DNA"/>
</dbReference>
<dbReference type="Proteomes" id="UP000077317">
    <property type="component" value="Chromosome"/>
</dbReference>
<keyword evidence="2" id="KW-1185">Reference proteome</keyword>
<dbReference type="OrthoDB" id="9797506at2"/>
<evidence type="ECO:0000313" key="2">
    <source>
        <dbReference type="Proteomes" id="UP000077317"/>
    </source>
</evidence>
<reference evidence="2" key="2">
    <citation type="submission" date="2016-03" db="EMBL/GenBank/DDBJ databases">
        <title>Streptococcus antelopensis sp. nov., isolated from the feces of the Tibetan antelope (Pantholops hodgsonii) in Hoh Xil National Nature Reserve, Qinghai, China.</title>
        <authorList>
            <person name="Bai X."/>
        </authorList>
    </citation>
    <scope>NUCLEOTIDE SEQUENCE [LARGE SCALE GENOMIC DNA]</scope>
    <source>
        <strain evidence="2">TA 26</strain>
    </source>
</reference>